<dbReference type="SMART" id="SM00176">
    <property type="entry name" value="RAN"/>
    <property type="match status" value="1"/>
</dbReference>
<dbReference type="FunFam" id="3.40.50.300:FF:001129">
    <property type="entry name" value="ras-related protein Rab-44 isoform X2"/>
    <property type="match status" value="1"/>
</dbReference>
<dbReference type="InterPro" id="IPR050227">
    <property type="entry name" value="Rab"/>
</dbReference>
<name>A0A815H2E2_9BILA</name>
<dbReference type="SMART" id="SM00173">
    <property type="entry name" value="RAS"/>
    <property type="match status" value="1"/>
</dbReference>
<evidence type="ECO:0000256" key="2">
    <source>
        <dbReference type="ARBA" id="ARBA00023134"/>
    </source>
</evidence>
<evidence type="ECO:0000256" key="3">
    <source>
        <dbReference type="ARBA" id="ARBA00023288"/>
    </source>
</evidence>
<dbReference type="PROSITE" id="PS51419">
    <property type="entry name" value="RAB"/>
    <property type="match status" value="1"/>
</dbReference>
<dbReference type="AlphaFoldDB" id="A0A815H2E2"/>
<organism evidence="4 6">
    <name type="scientific">Didymodactylos carnosus</name>
    <dbReference type="NCBI Taxonomy" id="1234261"/>
    <lineage>
        <taxon>Eukaryota</taxon>
        <taxon>Metazoa</taxon>
        <taxon>Spiralia</taxon>
        <taxon>Gnathifera</taxon>
        <taxon>Rotifera</taxon>
        <taxon>Eurotatoria</taxon>
        <taxon>Bdelloidea</taxon>
        <taxon>Philodinida</taxon>
        <taxon>Philodinidae</taxon>
        <taxon>Didymodactylos</taxon>
    </lineage>
</organism>
<keyword evidence="2" id="KW-0342">GTP-binding</keyword>
<evidence type="ECO:0000256" key="1">
    <source>
        <dbReference type="ARBA" id="ARBA00022741"/>
    </source>
</evidence>
<dbReference type="SMART" id="SM00174">
    <property type="entry name" value="RHO"/>
    <property type="match status" value="1"/>
</dbReference>
<dbReference type="InterPro" id="IPR001806">
    <property type="entry name" value="Small_GTPase"/>
</dbReference>
<comment type="caution">
    <text evidence="4">The sequence shown here is derived from an EMBL/GenBank/DDBJ whole genome shotgun (WGS) entry which is preliminary data.</text>
</comment>
<keyword evidence="6" id="KW-1185">Reference proteome</keyword>
<dbReference type="Pfam" id="PF00071">
    <property type="entry name" value="Ras"/>
    <property type="match status" value="1"/>
</dbReference>
<dbReference type="Proteomes" id="UP000681722">
    <property type="component" value="Unassembled WGS sequence"/>
</dbReference>
<dbReference type="InterPro" id="IPR005225">
    <property type="entry name" value="Small_GTP-bd"/>
</dbReference>
<accession>A0A815H2E2</accession>
<evidence type="ECO:0000313" key="5">
    <source>
        <dbReference type="EMBL" id="CAF4212929.1"/>
    </source>
</evidence>
<dbReference type="Gene3D" id="3.40.50.300">
    <property type="entry name" value="P-loop containing nucleotide triphosphate hydrolases"/>
    <property type="match status" value="1"/>
</dbReference>
<reference evidence="4" key="1">
    <citation type="submission" date="2021-02" db="EMBL/GenBank/DDBJ databases">
        <authorList>
            <person name="Nowell W R."/>
        </authorList>
    </citation>
    <scope>NUCLEOTIDE SEQUENCE</scope>
</reference>
<dbReference type="PROSITE" id="PS51421">
    <property type="entry name" value="RAS"/>
    <property type="match status" value="1"/>
</dbReference>
<dbReference type="SUPFAM" id="SSF52540">
    <property type="entry name" value="P-loop containing nucleoside triphosphate hydrolases"/>
    <property type="match status" value="1"/>
</dbReference>
<dbReference type="GO" id="GO:0005525">
    <property type="term" value="F:GTP binding"/>
    <property type="evidence" value="ECO:0007669"/>
    <property type="project" value="UniProtKB-KW"/>
</dbReference>
<proteinExistence type="predicted"/>
<dbReference type="CDD" id="cd00154">
    <property type="entry name" value="Rab"/>
    <property type="match status" value="1"/>
</dbReference>
<dbReference type="NCBIfam" id="TIGR00231">
    <property type="entry name" value="small_GTP"/>
    <property type="match status" value="1"/>
</dbReference>
<dbReference type="PROSITE" id="PS51420">
    <property type="entry name" value="RHO"/>
    <property type="match status" value="1"/>
</dbReference>
<protein>
    <submittedName>
        <fullName evidence="4">Uncharacterized protein</fullName>
    </submittedName>
</protein>
<dbReference type="PANTHER" id="PTHR47977">
    <property type="entry name" value="RAS-RELATED PROTEIN RAB"/>
    <property type="match status" value="1"/>
</dbReference>
<dbReference type="SMART" id="SM00175">
    <property type="entry name" value="RAB"/>
    <property type="match status" value="1"/>
</dbReference>
<keyword evidence="3" id="KW-0449">Lipoprotein</keyword>
<dbReference type="EMBL" id="CAJOBC010061931">
    <property type="protein sequence ID" value="CAF4212929.1"/>
    <property type="molecule type" value="Genomic_DNA"/>
</dbReference>
<dbReference type="GO" id="GO:0003924">
    <property type="term" value="F:GTPase activity"/>
    <property type="evidence" value="ECO:0007669"/>
    <property type="project" value="InterPro"/>
</dbReference>
<evidence type="ECO:0000313" key="4">
    <source>
        <dbReference type="EMBL" id="CAF1346569.1"/>
    </source>
</evidence>
<dbReference type="EMBL" id="CAJNOQ010014685">
    <property type="protein sequence ID" value="CAF1346569.1"/>
    <property type="molecule type" value="Genomic_DNA"/>
</dbReference>
<dbReference type="Proteomes" id="UP000663829">
    <property type="component" value="Unassembled WGS sequence"/>
</dbReference>
<dbReference type="InterPro" id="IPR027417">
    <property type="entry name" value="P-loop_NTPase"/>
</dbReference>
<sequence length="217" mass="24986">MVSKIQNKEVEEVKFRHAWPSRVMLKGKTSILQRFANDYFAPDYVATIGVDFQIRTIDIDSKDIKLQVWDTAGQDRFKCIVSSFYRGANGVLVCFDITNIESFRNVDTWIDEIQRYCPENTPIYLVGTKSDLHMNRTITYQQAKQYAETRRIQYIETSAKTNDNVQMTFFHFAKMIMEHSDKKLDDVSNGRLRPTIGMTHAVQKPGSSCNGSSCSIK</sequence>
<keyword evidence="1" id="KW-0547">Nucleotide-binding</keyword>
<dbReference type="PRINTS" id="PR00449">
    <property type="entry name" value="RASTRNSFRMNG"/>
</dbReference>
<dbReference type="OrthoDB" id="9989112at2759"/>
<gene>
    <name evidence="4" type="ORF">GPM918_LOCUS30695</name>
    <name evidence="5" type="ORF">SRO942_LOCUS31319</name>
</gene>
<evidence type="ECO:0000313" key="6">
    <source>
        <dbReference type="Proteomes" id="UP000663829"/>
    </source>
</evidence>